<dbReference type="OrthoDB" id="10155628at2759"/>
<feature type="non-terminal residue" evidence="1">
    <location>
        <position position="124"/>
    </location>
</feature>
<accession>A0A813VB39</accession>
<keyword evidence="2" id="KW-1185">Reference proteome</keyword>
<name>A0A813VB39_9BILA</name>
<dbReference type="AlphaFoldDB" id="A0A813VB39"/>
<dbReference type="EMBL" id="CAJNOC010001108">
    <property type="protein sequence ID" value="CAF0835689.1"/>
    <property type="molecule type" value="Genomic_DNA"/>
</dbReference>
<protein>
    <submittedName>
        <fullName evidence="1">Uncharacterized protein</fullName>
    </submittedName>
</protein>
<sequence>MNFVRKSALNAKEVIKNLADVDTDDPDAGSEYQDEHISDDECFKFDDDEVDLVDSDEVDMEADARKIDEAIEIAIQRARVSNQTKRVVNQVKFSGKPDPTAYAARRVDSSALSAFQLIIDKSIT</sequence>
<organism evidence="1 2">
    <name type="scientific">Brachionus calyciflorus</name>
    <dbReference type="NCBI Taxonomy" id="104777"/>
    <lineage>
        <taxon>Eukaryota</taxon>
        <taxon>Metazoa</taxon>
        <taxon>Spiralia</taxon>
        <taxon>Gnathifera</taxon>
        <taxon>Rotifera</taxon>
        <taxon>Eurotatoria</taxon>
        <taxon>Monogononta</taxon>
        <taxon>Pseudotrocha</taxon>
        <taxon>Ploima</taxon>
        <taxon>Brachionidae</taxon>
        <taxon>Brachionus</taxon>
    </lineage>
</organism>
<evidence type="ECO:0000313" key="1">
    <source>
        <dbReference type="EMBL" id="CAF0835689.1"/>
    </source>
</evidence>
<dbReference type="Proteomes" id="UP000663879">
    <property type="component" value="Unassembled WGS sequence"/>
</dbReference>
<proteinExistence type="predicted"/>
<comment type="caution">
    <text evidence="1">The sequence shown here is derived from an EMBL/GenBank/DDBJ whole genome shotgun (WGS) entry which is preliminary data.</text>
</comment>
<evidence type="ECO:0000313" key="2">
    <source>
        <dbReference type="Proteomes" id="UP000663879"/>
    </source>
</evidence>
<reference evidence="1" key="1">
    <citation type="submission" date="2021-02" db="EMBL/GenBank/DDBJ databases">
        <authorList>
            <person name="Nowell W R."/>
        </authorList>
    </citation>
    <scope>NUCLEOTIDE SEQUENCE</scope>
    <source>
        <strain evidence="1">Ploen Becks lab</strain>
    </source>
</reference>
<gene>
    <name evidence="1" type="ORF">OXX778_LOCUS8193</name>
</gene>